<organism evidence="1">
    <name type="scientific">viral metagenome</name>
    <dbReference type="NCBI Taxonomy" id="1070528"/>
    <lineage>
        <taxon>unclassified sequences</taxon>
        <taxon>metagenomes</taxon>
        <taxon>organismal metagenomes</taxon>
    </lineage>
</organism>
<evidence type="ECO:0000313" key="1">
    <source>
        <dbReference type="EMBL" id="QJA87623.1"/>
    </source>
</evidence>
<sequence length="336" mass="36093">MASIQTETVSYDQLFSLAERTETDRISDNIGNSQPTLDLFHAAGQVELASGGESISEDLLYAYQDIEWMSDRQGVSTSDKEGVTQAIYPWRFALAPINISKTDELKAQASANKAMDFATSKITMARQGLRTGINTAMNGLSSGKIMLGNQDLVRDSVAVGTLGGINLANSANSWFRNNAYTTSVTFTTQTVATIYNGWDAVGAQYEAASDVNEEITHIAAGSTLYNKMLTSLEGHGYTQFVGRGKAALGAGGQRVGSGPNFRGAIVYKDRAVAASHIYGYNIMAMKLKVMRGANFSRLPFAEAHASGVLAKVSFYLVGIQFVALNPRRTFVLSAVS</sequence>
<protein>
    <submittedName>
        <fullName evidence="1">Putative capsid protein</fullName>
    </submittedName>
</protein>
<dbReference type="EMBL" id="MT142721">
    <property type="protein sequence ID" value="QJA87623.1"/>
    <property type="molecule type" value="Genomic_DNA"/>
</dbReference>
<gene>
    <name evidence="1" type="ORF">MM415B02938_0008</name>
</gene>
<proteinExistence type="predicted"/>
<name>A0A6M3KZF2_9ZZZZ</name>
<reference evidence="1" key="1">
    <citation type="submission" date="2020-03" db="EMBL/GenBank/DDBJ databases">
        <title>The deep terrestrial virosphere.</title>
        <authorList>
            <person name="Holmfeldt K."/>
            <person name="Nilsson E."/>
            <person name="Simone D."/>
            <person name="Lopez-Fernandez M."/>
            <person name="Wu X."/>
            <person name="de Brujin I."/>
            <person name="Lundin D."/>
            <person name="Andersson A."/>
            <person name="Bertilsson S."/>
            <person name="Dopson M."/>
        </authorList>
    </citation>
    <scope>NUCLEOTIDE SEQUENCE</scope>
    <source>
        <strain evidence="1">MM415B02938</strain>
    </source>
</reference>
<dbReference type="InterPro" id="IPR049718">
    <property type="entry name" value="AKO59007-like"/>
</dbReference>
<dbReference type="NCBIfam" id="NF033394">
    <property type="entry name" value="capsid_maj_Podo"/>
    <property type="match status" value="1"/>
</dbReference>
<dbReference type="AlphaFoldDB" id="A0A6M3KZF2"/>
<accession>A0A6M3KZF2</accession>